<accession>A0A6I4TF95</accession>
<dbReference type="Gene3D" id="1.20.120.160">
    <property type="entry name" value="HPT domain"/>
    <property type="match status" value="1"/>
</dbReference>
<evidence type="ECO:0000256" key="1">
    <source>
        <dbReference type="ARBA" id="ARBA00023012"/>
    </source>
</evidence>
<organism evidence="4 5">
    <name type="scientific">Tsuneonella aeria</name>
    <dbReference type="NCBI Taxonomy" id="1837929"/>
    <lineage>
        <taxon>Bacteria</taxon>
        <taxon>Pseudomonadati</taxon>
        <taxon>Pseudomonadota</taxon>
        <taxon>Alphaproteobacteria</taxon>
        <taxon>Sphingomonadales</taxon>
        <taxon>Erythrobacteraceae</taxon>
        <taxon>Tsuneonella</taxon>
    </lineage>
</organism>
<keyword evidence="2" id="KW-0597">Phosphoprotein</keyword>
<dbReference type="InterPro" id="IPR036641">
    <property type="entry name" value="HPT_dom_sf"/>
</dbReference>
<feature type="modified residue" description="Phosphohistidine" evidence="2">
    <location>
        <position position="43"/>
    </location>
</feature>
<sequence length="88" mass="9561">MTNLDSRIAALASSFAERMPGERAAIANALSAGDRDTLIDRAHKLAGIAGMFGRSDIGTAALELEQRLLASTDYVEETERLLDLLERR</sequence>
<feature type="domain" description="HPt" evidence="3">
    <location>
        <begin position="4"/>
        <end position="88"/>
    </location>
</feature>
<gene>
    <name evidence="4" type="ORF">GRI40_11100</name>
</gene>
<name>A0A6I4TF95_9SPHN</name>
<keyword evidence="5" id="KW-1185">Reference proteome</keyword>
<dbReference type="SUPFAM" id="SSF47226">
    <property type="entry name" value="Histidine-containing phosphotransfer domain, HPT domain"/>
    <property type="match status" value="1"/>
</dbReference>
<proteinExistence type="predicted"/>
<dbReference type="Proteomes" id="UP000439522">
    <property type="component" value="Unassembled WGS sequence"/>
</dbReference>
<dbReference type="InterPro" id="IPR008207">
    <property type="entry name" value="Sig_transdc_His_kin_Hpt_dom"/>
</dbReference>
<evidence type="ECO:0000259" key="3">
    <source>
        <dbReference type="PROSITE" id="PS50894"/>
    </source>
</evidence>
<evidence type="ECO:0000313" key="5">
    <source>
        <dbReference type="Proteomes" id="UP000439522"/>
    </source>
</evidence>
<dbReference type="AlphaFoldDB" id="A0A6I4TF95"/>
<dbReference type="RefSeq" id="WP_160611648.1">
    <property type="nucleotide sequence ID" value="NZ_WTZA01000002.1"/>
</dbReference>
<keyword evidence="1" id="KW-0902">Two-component regulatory system</keyword>
<reference evidence="4 5" key="1">
    <citation type="submission" date="2019-12" db="EMBL/GenBank/DDBJ databases">
        <title>Genomic-based taxomic classification of the family Erythrobacteraceae.</title>
        <authorList>
            <person name="Xu L."/>
        </authorList>
    </citation>
    <scope>NUCLEOTIDE SEQUENCE [LARGE SCALE GENOMIC DNA]</scope>
    <source>
        <strain evidence="4 5">100921-2</strain>
    </source>
</reference>
<dbReference type="OrthoDB" id="7429195at2"/>
<dbReference type="GO" id="GO:0004672">
    <property type="term" value="F:protein kinase activity"/>
    <property type="evidence" value="ECO:0007669"/>
    <property type="project" value="UniProtKB-ARBA"/>
</dbReference>
<protein>
    <recommendedName>
        <fullName evidence="3">HPt domain-containing protein</fullName>
    </recommendedName>
</protein>
<dbReference type="EMBL" id="WTZA01000002">
    <property type="protein sequence ID" value="MXO75763.1"/>
    <property type="molecule type" value="Genomic_DNA"/>
</dbReference>
<dbReference type="GO" id="GO:0000160">
    <property type="term" value="P:phosphorelay signal transduction system"/>
    <property type="evidence" value="ECO:0007669"/>
    <property type="project" value="UniProtKB-KW"/>
</dbReference>
<evidence type="ECO:0000313" key="4">
    <source>
        <dbReference type="EMBL" id="MXO75763.1"/>
    </source>
</evidence>
<dbReference type="Pfam" id="PF01627">
    <property type="entry name" value="Hpt"/>
    <property type="match status" value="1"/>
</dbReference>
<dbReference type="PROSITE" id="PS50894">
    <property type="entry name" value="HPT"/>
    <property type="match status" value="1"/>
</dbReference>
<evidence type="ECO:0000256" key="2">
    <source>
        <dbReference type="PROSITE-ProRule" id="PRU00110"/>
    </source>
</evidence>
<comment type="caution">
    <text evidence="4">The sequence shown here is derived from an EMBL/GenBank/DDBJ whole genome shotgun (WGS) entry which is preliminary data.</text>
</comment>